<protein>
    <submittedName>
        <fullName evidence="1">Uncharacterized protein</fullName>
    </submittedName>
</protein>
<organism evidence="1">
    <name type="scientific">marine sediment metagenome</name>
    <dbReference type="NCBI Taxonomy" id="412755"/>
    <lineage>
        <taxon>unclassified sequences</taxon>
        <taxon>metagenomes</taxon>
        <taxon>ecological metagenomes</taxon>
    </lineage>
</organism>
<dbReference type="EMBL" id="BARS01009897">
    <property type="protein sequence ID" value="GAF81119.1"/>
    <property type="molecule type" value="Genomic_DNA"/>
</dbReference>
<comment type="caution">
    <text evidence="1">The sequence shown here is derived from an EMBL/GenBank/DDBJ whole genome shotgun (WGS) entry which is preliminary data.</text>
</comment>
<gene>
    <name evidence="1" type="ORF">S01H1_18504</name>
</gene>
<sequence length="187" mass="21516">MSDKDIIEEDLFVDKLEKEFPVGANNEESSTGIENDIPSYYPELVGSDYPSEYRQMVERFLIIYRRLPKIIYDDVHKEVSQLNVDSSPTPTLQLINLKLQKIQANKDRLAEIYQDVIRCYTFKKRAVSILTDSWSQFADGKSADKRKSDSAFRLGSFGMDLAELEALYNVCENVLRNLDSRSNAISR</sequence>
<evidence type="ECO:0000313" key="1">
    <source>
        <dbReference type="EMBL" id="GAF81119.1"/>
    </source>
</evidence>
<reference evidence="1" key="1">
    <citation type="journal article" date="2014" name="Front. Microbiol.">
        <title>High frequency of phylogenetically diverse reductive dehalogenase-homologous genes in deep subseafloor sedimentary metagenomes.</title>
        <authorList>
            <person name="Kawai M."/>
            <person name="Futagami T."/>
            <person name="Toyoda A."/>
            <person name="Takaki Y."/>
            <person name="Nishi S."/>
            <person name="Hori S."/>
            <person name="Arai W."/>
            <person name="Tsubouchi T."/>
            <person name="Morono Y."/>
            <person name="Uchiyama I."/>
            <person name="Ito T."/>
            <person name="Fujiyama A."/>
            <person name="Inagaki F."/>
            <person name="Takami H."/>
        </authorList>
    </citation>
    <scope>NUCLEOTIDE SEQUENCE</scope>
    <source>
        <strain evidence="1">Expedition CK06-06</strain>
    </source>
</reference>
<proteinExistence type="predicted"/>
<feature type="non-terminal residue" evidence="1">
    <location>
        <position position="187"/>
    </location>
</feature>
<dbReference type="AlphaFoldDB" id="X0SJD5"/>
<accession>X0SJD5</accession>
<name>X0SJD5_9ZZZZ</name>